<dbReference type="STRING" id="1798705.A2563_01585"/>
<reference evidence="1 2" key="1">
    <citation type="journal article" date="2016" name="Nat. Commun.">
        <title>Thousands of microbial genomes shed light on interconnected biogeochemical processes in an aquifer system.</title>
        <authorList>
            <person name="Anantharaman K."/>
            <person name="Brown C.T."/>
            <person name="Hug L.A."/>
            <person name="Sharon I."/>
            <person name="Castelle C.J."/>
            <person name="Probst A.J."/>
            <person name="Thomas B.C."/>
            <person name="Singh A."/>
            <person name="Wilkins M.J."/>
            <person name="Karaoz U."/>
            <person name="Brodie E.L."/>
            <person name="Williams K.H."/>
            <person name="Hubbard S.S."/>
            <person name="Banfield J.F."/>
        </authorList>
    </citation>
    <scope>NUCLEOTIDE SEQUENCE [LARGE SCALE GENOMIC DNA]</scope>
</reference>
<comment type="caution">
    <text evidence="1">The sequence shown here is derived from an EMBL/GenBank/DDBJ whole genome shotgun (WGS) entry which is preliminary data.</text>
</comment>
<organism evidence="1 2">
    <name type="scientific">Candidatus Magasanikbacteria bacterium RIFOXYD1_FULL_40_23</name>
    <dbReference type="NCBI Taxonomy" id="1798705"/>
    <lineage>
        <taxon>Bacteria</taxon>
        <taxon>Candidatus Magasanikiibacteriota</taxon>
    </lineage>
</organism>
<evidence type="ECO:0000313" key="2">
    <source>
        <dbReference type="Proteomes" id="UP000176634"/>
    </source>
</evidence>
<accession>A0A1F6PAY4</accession>
<dbReference type="EMBL" id="MFRA01000001">
    <property type="protein sequence ID" value="OGH93278.1"/>
    <property type="molecule type" value="Genomic_DNA"/>
</dbReference>
<protein>
    <submittedName>
        <fullName evidence="1">Uncharacterized protein</fullName>
    </submittedName>
</protein>
<gene>
    <name evidence="1" type="ORF">A2563_01585</name>
</gene>
<proteinExistence type="predicted"/>
<sequence>MTVQHIMGLLRSINLLVLKLEPPKDDSGPPHLLVGEEDWSCSVIVEDDETVVIFEGPNKDRRFDVKRIVQNGLPYARSIFGKKSLLNTRFRDIRNSNPDLSEVIDYLTENRVKRSIIVG</sequence>
<name>A0A1F6PAY4_9BACT</name>
<dbReference type="AlphaFoldDB" id="A0A1F6PAY4"/>
<dbReference type="Proteomes" id="UP000176634">
    <property type="component" value="Unassembled WGS sequence"/>
</dbReference>
<evidence type="ECO:0000313" key="1">
    <source>
        <dbReference type="EMBL" id="OGH93278.1"/>
    </source>
</evidence>